<protein>
    <submittedName>
        <fullName evidence="1">Uncharacterized protein</fullName>
    </submittedName>
</protein>
<evidence type="ECO:0000313" key="2">
    <source>
        <dbReference type="Proteomes" id="UP000823775"/>
    </source>
</evidence>
<name>A0ABS8WGV3_DATST</name>
<proteinExistence type="predicted"/>
<comment type="caution">
    <text evidence="1">The sequence shown here is derived from an EMBL/GenBank/DDBJ whole genome shotgun (WGS) entry which is preliminary data.</text>
</comment>
<sequence>VTSSPSDLQVSINNVKIVGSPIYDDEFVIVFVIEDFFTQNFTPLKTNQNQNFESSPQCARFNQFSRFLEVSLLLKLKGYQIMSSFLELQLIGFMNNLGLKLTIFSPVDDALLGFVGDSAMVIALLLMRE</sequence>
<organism evidence="1 2">
    <name type="scientific">Datura stramonium</name>
    <name type="common">Jimsonweed</name>
    <name type="synonym">Common thornapple</name>
    <dbReference type="NCBI Taxonomy" id="4076"/>
    <lineage>
        <taxon>Eukaryota</taxon>
        <taxon>Viridiplantae</taxon>
        <taxon>Streptophyta</taxon>
        <taxon>Embryophyta</taxon>
        <taxon>Tracheophyta</taxon>
        <taxon>Spermatophyta</taxon>
        <taxon>Magnoliopsida</taxon>
        <taxon>eudicotyledons</taxon>
        <taxon>Gunneridae</taxon>
        <taxon>Pentapetalae</taxon>
        <taxon>asterids</taxon>
        <taxon>lamiids</taxon>
        <taxon>Solanales</taxon>
        <taxon>Solanaceae</taxon>
        <taxon>Solanoideae</taxon>
        <taxon>Datureae</taxon>
        <taxon>Datura</taxon>
    </lineage>
</organism>
<accession>A0ABS8WGV3</accession>
<keyword evidence="2" id="KW-1185">Reference proteome</keyword>
<feature type="non-terminal residue" evidence="1">
    <location>
        <position position="1"/>
    </location>
</feature>
<evidence type="ECO:0000313" key="1">
    <source>
        <dbReference type="EMBL" id="MCE3050048.1"/>
    </source>
</evidence>
<dbReference type="EMBL" id="JACEIK010007309">
    <property type="protein sequence ID" value="MCE3050048.1"/>
    <property type="molecule type" value="Genomic_DNA"/>
</dbReference>
<dbReference type="PANTHER" id="PTHR33985:SF17">
    <property type="entry name" value="FASCICLIN-LIKE ARABINOGALACTAN PROTEIN 20"/>
    <property type="match status" value="1"/>
</dbReference>
<dbReference type="InterPro" id="IPR052806">
    <property type="entry name" value="Fasciclin-like_AGP"/>
</dbReference>
<gene>
    <name evidence="1" type="ORF">HAX54_046366</name>
</gene>
<dbReference type="PANTHER" id="PTHR33985">
    <property type="entry name" value="OS02G0491300 PROTEIN-RELATED"/>
    <property type="match status" value="1"/>
</dbReference>
<reference evidence="1 2" key="1">
    <citation type="journal article" date="2021" name="BMC Genomics">
        <title>Datura genome reveals duplications of psychoactive alkaloid biosynthetic genes and high mutation rate following tissue culture.</title>
        <authorList>
            <person name="Rajewski A."/>
            <person name="Carter-House D."/>
            <person name="Stajich J."/>
            <person name="Litt A."/>
        </authorList>
    </citation>
    <scope>NUCLEOTIDE SEQUENCE [LARGE SCALE GENOMIC DNA]</scope>
    <source>
        <strain evidence="1">AR-01</strain>
    </source>
</reference>
<dbReference type="Proteomes" id="UP000823775">
    <property type="component" value="Unassembled WGS sequence"/>
</dbReference>